<dbReference type="CDD" id="cd04077">
    <property type="entry name" value="Peptidases_S8_PCSK9_ProteinaseK_like"/>
    <property type="match status" value="1"/>
</dbReference>
<dbReference type="EMBL" id="JH725243">
    <property type="protein sequence ID" value="EJP60891.1"/>
    <property type="molecule type" value="Genomic_DNA"/>
</dbReference>
<evidence type="ECO:0000256" key="7">
    <source>
        <dbReference type="SAM" id="MobiDB-lite"/>
    </source>
</evidence>
<evidence type="ECO:0000256" key="2">
    <source>
        <dbReference type="ARBA" id="ARBA00022670"/>
    </source>
</evidence>
<name>J5J9Z3_BEAB2</name>
<dbReference type="InterPro" id="IPR000209">
    <property type="entry name" value="Peptidase_S8/S53_dom"/>
</dbReference>
<dbReference type="InterPro" id="IPR022398">
    <property type="entry name" value="Peptidase_S8_His-AS"/>
</dbReference>
<dbReference type="OrthoDB" id="206201at2759"/>
<protein>
    <submittedName>
        <fullName evidence="10">Subtilisin-like protease PR1F</fullName>
    </submittedName>
</protein>
<dbReference type="PROSITE" id="PS51892">
    <property type="entry name" value="SUBTILASE"/>
    <property type="match status" value="1"/>
</dbReference>
<dbReference type="PROSITE" id="PS00137">
    <property type="entry name" value="SUBTILASE_HIS"/>
    <property type="match status" value="1"/>
</dbReference>
<dbReference type="GeneID" id="19893169"/>
<sequence>MKSSVLLAMLLGLASADPTPAAEPQIQLKAPWNLRTISHREKPRFASVNVLRNFKYYYQSWTSGDTYYAYVIDSGVRISHKEFEGRAENLWTAYKTSEGKNDFEDKNGHGTHVAGIVAAKTYGVAKTAKVIAVRVLDEKGGGTTAAILKGMEQAIADIARKDRHNHAVINMSIGMPCSTAINTVIDRAYSRRDDSQRNPAGILFIVCSGNEAINARDCSPASARQAITVGAVNPKWNVVSWSNFGSTVDILAPGIDIVSLSNKSDTETATKSGTSMATPHVAALALNAMAVFSKISTQVRWFLAEETATKDKIQGDLGGAPNRLVNNNNSKQDSCKPKEPKNEKEDDEC</sequence>
<feature type="active site" description="Charge relay system" evidence="5">
    <location>
        <position position="109"/>
    </location>
</feature>
<dbReference type="HOGENOM" id="CLU_011263_1_0_1"/>
<dbReference type="AlphaFoldDB" id="J5J9Z3"/>
<dbReference type="InterPro" id="IPR036852">
    <property type="entry name" value="Peptidase_S8/S53_dom_sf"/>
</dbReference>
<dbReference type="RefSeq" id="XP_008603476.1">
    <property type="nucleotide sequence ID" value="XM_008605254.1"/>
</dbReference>
<feature type="chain" id="PRO_5003783646" evidence="8">
    <location>
        <begin position="17"/>
        <end position="349"/>
    </location>
</feature>
<keyword evidence="4 5" id="KW-0720">Serine protease</keyword>
<dbReference type="Gene3D" id="3.40.50.200">
    <property type="entry name" value="Peptidase S8/S53 domain"/>
    <property type="match status" value="1"/>
</dbReference>
<dbReference type="InterPro" id="IPR015500">
    <property type="entry name" value="Peptidase_S8_subtilisin-rel"/>
</dbReference>
<evidence type="ECO:0000313" key="10">
    <source>
        <dbReference type="EMBL" id="EJP60891.1"/>
    </source>
</evidence>
<evidence type="ECO:0000313" key="11">
    <source>
        <dbReference type="Proteomes" id="UP000002762"/>
    </source>
</evidence>
<dbReference type="SUPFAM" id="SSF52743">
    <property type="entry name" value="Subtilisin-like"/>
    <property type="match status" value="1"/>
</dbReference>
<proteinExistence type="inferred from homology"/>
<keyword evidence="2 5" id="KW-0645">Protease</keyword>
<evidence type="ECO:0000256" key="8">
    <source>
        <dbReference type="SAM" id="SignalP"/>
    </source>
</evidence>
<evidence type="ECO:0000256" key="3">
    <source>
        <dbReference type="ARBA" id="ARBA00022801"/>
    </source>
</evidence>
<organism evidence="10 11">
    <name type="scientific">Beauveria bassiana (strain ARSEF 2860)</name>
    <name type="common">White muscardine disease fungus</name>
    <name type="synonym">Tritirachium shiotae</name>
    <dbReference type="NCBI Taxonomy" id="655819"/>
    <lineage>
        <taxon>Eukaryota</taxon>
        <taxon>Fungi</taxon>
        <taxon>Dikarya</taxon>
        <taxon>Ascomycota</taxon>
        <taxon>Pezizomycotina</taxon>
        <taxon>Sordariomycetes</taxon>
        <taxon>Hypocreomycetidae</taxon>
        <taxon>Hypocreales</taxon>
        <taxon>Cordycipitaceae</taxon>
        <taxon>Beauveria</taxon>
    </lineage>
</organism>
<keyword evidence="8" id="KW-0732">Signal</keyword>
<dbReference type="InParanoid" id="J5J9Z3"/>
<dbReference type="GO" id="GO:0006508">
    <property type="term" value="P:proteolysis"/>
    <property type="evidence" value="ECO:0007669"/>
    <property type="project" value="UniProtKB-KW"/>
</dbReference>
<evidence type="ECO:0000256" key="6">
    <source>
        <dbReference type="RuleBase" id="RU003355"/>
    </source>
</evidence>
<evidence type="ECO:0000256" key="1">
    <source>
        <dbReference type="ARBA" id="ARBA00011073"/>
    </source>
</evidence>
<reference evidence="10 11" key="1">
    <citation type="journal article" date="2012" name="Sci. Rep.">
        <title>Genomic perspectives on the evolution of fungal entomopathogenicity in Beauveria bassiana.</title>
        <authorList>
            <person name="Xiao G."/>
            <person name="Ying S.H."/>
            <person name="Zheng P."/>
            <person name="Wang Z.L."/>
            <person name="Zhang S."/>
            <person name="Xie X.Q."/>
            <person name="Shang Y."/>
            <person name="St Leger R.J."/>
            <person name="Zhao G.P."/>
            <person name="Wang C."/>
            <person name="Feng M.G."/>
        </authorList>
    </citation>
    <scope>NUCLEOTIDE SEQUENCE [LARGE SCALE GENOMIC DNA]</scope>
    <source>
        <strain evidence="10 11">ARSEF 2860</strain>
    </source>
</reference>
<dbReference type="InterPro" id="IPR034193">
    <property type="entry name" value="PCSK9_ProteinaseK-like"/>
</dbReference>
<dbReference type="STRING" id="655819.J5J9Z3"/>
<keyword evidence="11" id="KW-1185">Reference proteome</keyword>
<evidence type="ECO:0000256" key="4">
    <source>
        <dbReference type="ARBA" id="ARBA00022825"/>
    </source>
</evidence>
<dbReference type="Proteomes" id="UP000002762">
    <property type="component" value="Unassembled WGS sequence"/>
</dbReference>
<dbReference type="InterPro" id="IPR050131">
    <property type="entry name" value="Peptidase_S8_subtilisin-like"/>
</dbReference>
<accession>J5J9Z3</accession>
<feature type="signal peptide" evidence="8">
    <location>
        <begin position="1"/>
        <end position="16"/>
    </location>
</feature>
<dbReference type="PROSITE" id="PS00136">
    <property type="entry name" value="SUBTILASE_ASP"/>
    <property type="match status" value="1"/>
</dbReference>
<dbReference type="PANTHER" id="PTHR43806:SF58">
    <property type="entry name" value="ALKALINE PROTEASE 1-RELATED"/>
    <property type="match status" value="1"/>
</dbReference>
<dbReference type="Pfam" id="PF00082">
    <property type="entry name" value="Peptidase_S8"/>
    <property type="match status" value="1"/>
</dbReference>
<dbReference type="PRINTS" id="PR00723">
    <property type="entry name" value="SUBTILISIN"/>
</dbReference>
<feature type="active site" description="Charge relay system" evidence="5">
    <location>
        <position position="275"/>
    </location>
</feature>
<evidence type="ECO:0000256" key="5">
    <source>
        <dbReference type="PROSITE-ProRule" id="PRU01240"/>
    </source>
</evidence>
<dbReference type="FunFam" id="3.40.50.200:FF:000007">
    <property type="entry name" value="Subtilisin-like serine protease"/>
    <property type="match status" value="1"/>
</dbReference>
<dbReference type="GO" id="GO:0004252">
    <property type="term" value="F:serine-type endopeptidase activity"/>
    <property type="evidence" value="ECO:0007669"/>
    <property type="project" value="UniProtKB-UniRule"/>
</dbReference>
<dbReference type="PROSITE" id="PS00138">
    <property type="entry name" value="SUBTILASE_SER"/>
    <property type="match status" value="1"/>
</dbReference>
<feature type="compositionally biased region" description="Basic and acidic residues" evidence="7">
    <location>
        <begin position="333"/>
        <end position="349"/>
    </location>
</feature>
<feature type="domain" description="Peptidase S8/S53" evidence="9">
    <location>
        <begin position="71"/>
        <end position="297"/>
    </location>
</feature>
<feature type="active site" description="Charge relay system" evidence="5">
    <location>
        <position position="73"/>
    </location>
</feature>
<keyword evidence="3 5" id="KW-0378">Hydrolase</keyword>
<comment type="similarity">
    <text evidence="1 5 6">Belongs to the peptidase S8 family.</text>
</comment>
<dbReference type="InterPro" id="IPR023828">
    <property type="entry name" value="Peptidase_S8_Ser-AS"/>
</dbReference>
<feature type="region of interest" description="Disordered" evidence="7">
    <location>
        <begin position="312"/>
        <end position="349"/>
    </location>
</feature>
<evidence type="ECO:0000259" key="9">
    <source>
        <dbReference type="Pfam" id="PF00082"/>
    </source>
</evidence>
<gene>
    <name evidence="10" type="ORF">BBA_10157</name>
</gene>
<dbReference type="InterPro" id="IPR023827">
    <property type="entry name" value="Peptidase_S8_Asp-AS"/>
</dbReference>
<dbReference type="PANTHER" id="PTHR43806">
    <property type="entry name" value="PEPTIDASE S8"/>
    <property type="match status" value="1"/>
</dbReference>